<dbReference type="EMBL" id="CP003051">
    <property type="protein sequence ID" value="AGA91938.1"/>
    <property type="molecule type" value="Genomic_DNA"/>
</dbReference>
<dbReference type="Proteomes" id="UP000010816">
    <property type="component" value="Chromosome"/>
</dbReference>
<evidence type="ECO:0000313" key="3">
    <source>
        <dbReference type="Proteomes" id="UP000010816"/>
    </source>
</evidence>
<dbReference type="HOGENOM" id="CLU_1377574_0_0_6"/>
<dbReference type="KEGG" id="tmb:Thimo_3260"/>
<keyword evidence="3" id="KW-1185">Reference proteome</keyword>
<organism evidence="2 3">
    <name type="scientific">Thioflavicoccus mobilis 8321</name>
    <dbReference type="NCBI Taxonomy" id="765912"/>
    <lineage>
        <taxon>Bacteria</taxon>
        <taxon>Pseudomonadati</taxon>
        <taxon>Pseudomonadota</taxon>
        <taxon>Gammaproteobacteria</taxon>
        <taxon>Chromatiales</taxon>
        <taxon>Chromatiaceae</taxon>
        <taxon>Thioflavicoccus</taxon>
    </lineage>
</organism>
<gene>
    <name evidence="2" type="ORF">Thimo_3260</name>
</gene>
<dbReference type="STRING" id="765912.Thimo_3260"/>
<proteinExistence type="predicted"/>
<evidence type="ECO:0000313" key="2">
    <source>
        <dbReference type="EMBL" id="AGA91938.1"/>
    </source>
</evidence>
<protein>
    <submittedName>
        <fullName evidence="2">Uncharacterized protein</fullName>
    </submittedName>
</protein>
<feature type="region of interest" description="Disordered" evidence="1">
    <location>
        <begin position="1"/>
        <end position="38"/>
    </location>
</feature>
<accession>L0GYT2</accession>
<reference evidence="2 3" key="1">
    <citation type="submission" date="2011-09" db="EMBL/GenBank/DDBJ databases">
        <title>Complete sequence of chromosome of Thioflavicoccus mobilis 8321.</title>
        <authorList>
            <consortium name="US DOE Joint Genome Institute"/>
            <person name="Lucas S."/>
            <person name="Han J."/>
            <person name="Lapidus A."/>
            <person name="Cheng J.-F."/>
            <person name="Goodwin L."/>
            <person name="Pitluck S."/>
            <person name="Peters L."/>
            <person name="Ovchinnikova G."/>
            <person name="Lu M."/>
            <person name="Detter J.C."/>
            <person name="Han C."/>
            <person name="Tapia R."/>
            <person name="Land M."/>
            <person name="Hauser L."/>
            <person name="Kyrpides N."/>
            <person name="Ivanova N."/>
            <person name="Pagani I."/>
            <person name="Vogl K."/>
            <person name="Liu Z."/>
            <person name="Imhoff J."/>
            <person name="Thiel V."/>
            <person name="Frigaard N.-U."/>
            <person name="Bryant D."/>
            <person name="Woyke T."/>
        </authorList>
    </citation>
    <scope>NUCLEOTIDE SEQUENCE [LARGE SCALE GENOMIC DNA]</scope>
    <source>
        <strain evidence="2 3">8321</strain>
    </source>
</reference>
<evidence type="ECO:0000256" key="1">
    <source>
        <dbReference type="SAM" id="MobiDB-lite"/>
    </source>
</evidence>
<dbReference type="AlphaFoldDB" id="L0GYT2"/>
<sequence>MVPRRRNLAGPCEWQSSDNEGQHKIAGGHSRRRSTHGSLLVRRAATPTAERLGVFFWLRCQSSCRTRPFFASGFAKQPCVVVSATASECQIDDPDAPDPIRRRVSRKELAKFQRLESMKKQPTAVLRIILKAAVGRRTTCIGRRSDLHRAGEQDLYRTSLRFQQLESITKRSTAVLRIMVRCPLALSLNRMPPHSTEK</sequence>
<name>L0GYT2_9GAMM</name>